<evidence type="ECO:0000313" key="2">
    <source>
        <dbReference type="EMBL" id="MBK1832532.1"/>
    </source>
</evidence>
<evidence type="ECO:0000259" key="1">
    <source>
        <dbReference type="PROSITE" id="PS51502"/>
    </source>
</evidence>
<comment type="caution">
    <text evidence="2">The sequence shown here is derived from an EMBL/GenBank/DDBJ whole genome shotgun (WGS) entry which is preliminary data.</text>
</comment>
<dbReference type="PROSITE" id="PS51502">
    <property type="entry name" value="S_R_A_B_BARREL"/>
    <property type="match status" value="1"/>
</dbReference>
<dbReference type="Gene3D" id="3.30.70.100">
    <property type="match status" value="1"/>
</dbReference>
<dbReference type="InterPro" id="IPR013097">
    <property type="entry name" value="Dabb"/>
</dbReference>
<protein>
    <submittedName>
        <fullName evidence="2">Dabb family protein</fullName>
    </submittedName>
</protein>
<dbReference type="Pfam" id="PF07876">
    <property type="entry name" value="Dabb"/>
    <property type="match status" value="1"/>
</dbReference>
<keyword evidence="3" id="KW-1185">Reference proteome</keyword>
<reference evidence="2" key="1">
    <citation type="submission" date="2021-01" db="EMBL/GenBank/DDBJ databases">
        <title>Modified the classification status of verrucomicrobia.</title>
        <authorList>
            <person name="Feng X."/>
        </authorList>
    </citation>
    <scope>NUCLEOTIDE SEQUENCE</scope>
    <source>
        <strain evidence="2">KCTC 12986</strain>
    </source>
</reference>
<dbReference type="SUPFAM" id="SSF54909">
    <property type="entry name" value="Dimeric alpha+beta barrel"/>
    <property type="match status" value="1"/>
</dbReference>
<dbReference type="Proteomes" id="UP000604083">
    <property type="component" value="Unassembled WGS sequence"/>
</dbReference>
<evidence type="ECO:0000313" key="3">
    <source>
        <dbReference type="Proteomes" id="UP000604083"/>
    </source>
</evidence>
<dbReference type="EMBL" id="JAENIO010000001">
    <property type="protein sequence ID" value="MBK1832532.1"/>
    <property type="molecule type" value="Genomic_DNA"/>
</dbReference>
<feature type="domain" description="Stress-response A/B barrel" evidence="1">
    <location>
        <begin position="1"/>
        <end position="98"/>
    </location>
</feature>
<dbReference type="SMART" id="SM00886">
    <property type="entry name" value="Dabb"/>
    <property type="match status" value="1"/>
</dbReference>
<dbReference type="InterPro" id="IPR011008">
    <property type="entry name" value="Dimeric_a/b-barrel"/>
</dbReference>
<dbReference type="RefSeq" id="WP_200389966.1">
    <property type="nucleotide sequence ID" value="NZ_JAENIO010000001.1"/>
</dbReference>
<gene>
    <name evidence="2" type="ORF">JIN78_00550</name>
</gene>
<proteinExistence type="predicted"/>
<organism evidence="2 3">
    <name type="scientific">Roseibacillus ishigakijimensis</name>
    <dbReference type="NCBI Taxonomy" id="454146"/>
    <lineage>
        <taxon>Bacteria</taxon>
        <taxon>Pseudomonadati</taxon>
        <taxon>Verrucomicrobiota</taxon>
        <taxon>Verrucomicrobiia</taxon>
        <taxon>Verrucomicrobiales</taxon>
        <taxon>Verrucomicrobiaceae</taxon>
        <taxon>Roseibacillus</taxon>
    </lineage>
</organism>
<dbReference type="AlphaFoldDB" id="A0A934VKU3"/>
<sequence length="102" mass="11844">MEHHVYFWLKEEKQDAENRAAFEKGLDNLFKIAGVAGGTWAVPADTAVRPVTEKSWHYALSMKFDTMEAHDAYQVDPDHDVFIDQFKSWWDKVQVMDLAGQR</sequence>
<accession>A0A934VKU3</accession>
<name>A0A934VKU3_9BACT</name>